<sequence>MPVTSLLVFLAETSFRVEMYINGVKRGVIIEKKQLDKEQVNGNDVEREQANHDFISTMKGREHNLDEHGNEKRISVKDEDEKNSVVKHPRFTVDLPKPMEATKSRVRTHELRPWLLTDTKEEEQHQTSEGTFTGSVNEIKVAGDRKFPMDEKRIRKLLRRNKKLMRALIEAYKLRSTTSLPTTADTQSTEDTITNGSTPAVEEDVHEQLRVDQRDVPVSVELIPMGNNESSTDFSQPQEVESDEHQDVDDTGHFSGNVENESTSEDSTKDIGPMNSAAENTSSTTVTLNLLDNLDEYQKTTTTTTAAVPDFDDQRASMSADSDYGPPGNLTGQVDLLETMNSSNSDGTIEQTIGTTTNGKDVLASTQVLTTEISSPPSSNGYEEVSSTTSTTTQLPYWPKKGYVPNTRKHASEITSKLYMTQEIFQALSDDPIRRSSILKLDCLENRRCCKITRTECPDGSTPKYVTRYYRPRGSDTCAPYNYPRCSQGDEMDEQPIQYEQNCQDLCFRGPEKHISPLFQLAIET</sequence>
<reference evidence="2 3" key="2">
    <citation type="submission" date="2018-11" db="EMBL/GenBank/DDBJ databases">
        <authorList>
            <consortium name="Pathogen Informatics"/>
        </authorList>
    </citation>
    <scope>NUCLEOTIDE SEQUENCE [LARGE SCALE GENOMIC DNA]</scope>
</reference>
<keyword evidence="3" id="KW-1185">Reference proteome</keyword>
<feature type="region of interest" description="Disordered" evidence="1">
    <location>
        <begin position="180"/>
        <end position="207"/>
    </location>
</feature>
<feature type="region of interest" description="Disordered" evidence="1">
    <location>
        <begin position="224"/>
        <end position="283"/>
    </location>
</feature>
<protein>
    <submittedName>
        <fullName evidence="4">BPTI/Kunitz inhibitor domain-containing protein</fullName>
    </submittedName>
</protein>
<evidence type="ECO:0000256" key="1">
    <source>
        <dbReference type="SAM" id="MobiDB-lite"/>
    </source>
</evidence>
<dbReference type="AlphaFoldDB" id="A0A0N4XSW6"/>
<feature type="compositionally biased region" description="Polar residues" evidence="1">
    <location>
        <begin position="227"/>
        <end position="239"/>
    </location>
</feature>
<name>A0A0N4XSW6_NIPBR</name>
<evidence type="ECO:0000313" key="4">
    <source>
        <dbReference type="WBParaSite" id="NBR_0000562101-mRNA-1"/>
    </source>
</evidence>
<dbReference type="Proteomes" id="UP000271162">
    <property type="component" value="Unassembled WGS sequence"/>
</dbReference>
<dbReference type="OMA" id="NCQDLCF"/>
<feature type="compositionally biased region" description="Polar residues" evidence="1">
    <location>
        <begin position="180"/>
        <end position="198"/>
    </location>
</feature>
<gene>
    <name evidence="2" type="ORF">NBR_LOCUS5622</name>
</gene>
<evidence type="ECO:0000313" key="2">
    <source>
        <dbReference type="EMBL" id="VDL69211.1"/>
    </source>
</evidence>
<dbReference type="WBParaSite" id="NBR_0000562101-mRNA-1">
    <property type="protein sequence ID" value="NBR_0000562101-mRNA-1"/>
    <property type="gene ID" value="NBR_0000562101"/>
</dbReference>
<accession>A0A0N4XSW6</accession>
<proteinExistence type="predicted"/>
<organism evidence="4">
    <name type="scientific">Nippostrongylus brasiliensis</name>
    <name type="common">Rat hookworm</name>
    <dbReference type="NCBI Taxonomy" id="27835"/>
    <lineage>
        <taxon>Eukaryota</taxon>
        <taxon>Metazoa</taxon>
        <taxon>Ecdysozoa</taxon>
        <taxon>Nematoda</taxon>
        <taxon>Chromadorea</taxon>
        <taxon>Rhabditida</taxon>
        <taxon>Rhabditina</taxon>
        <taxon>Rhabditomorpha</taxon>
        <taxon>Strongyloidea</taxon>
        <taxon>Heligmosomidae</taxon>
        <taxon>Nippostrongylus</taxon>
    </lineage>
</organism>
<evidence type="ECO:0000313" key="3">
    <source>
        <dbReference type="Proteomes" id="UP000271162"/>
    </source>
</evidence>
<feature type="compositionally biased region" description="Basic and acidic residues" evidence="1">
    <location>
        <begin position="243"/>
        <end position="252"/>
    </location>
</feature>
<reference evidence="4" key="1">
    <citation type="submission" date="2016-04" db="UniProtKB">
        <authorList>
            <consortium name="WormBaseParasite"/>
        </authorList>
    </citation>
    <scope>IDENTIFICATION</scope>
</reference>
<dbReference type="EMBL" id="UYSL01019751">
    <property type="protein sequence ID" value="VDL69211.1"/>
    <property type="molecule type" value="Genomic_DNA"/>
</dbReference>